<dbReference type="Proteomes" id="UP000033115">
    <property type="component" value="Chromosome"/>
</dbReference>
<proteinExistence type="predicted"/>
<dbReference type="KEGG" id="csq:CSCA_2433"/>
<evidence type="ECO:0000313" key="3">
    <source>
        <dbReference type="Proteomes" id="UP000033115"/>
    </source>
</evidence>
<gene>
    <name evidence="2" type="ORF">CSCA_2433</name>
</gene>
<sequence>MKGNDIMNKKTKLLSTMLCSLILSSGLTLTSVHAAPIKTNNVNTSTTNLIAQSTSQSTLLRPQINNSGVVSWNAVPGASQYKMAVLMQYPNRWYASITKGSSSGYFPNNENNMKWCFDTEGTYYITVIAMDSNGNNIQRDLVVAYYDGSSIHQVKTCQWD</sequence>
<dbReference type="STRING" id="1548.CSCA_2433"/>
<evidence type="ECO:0000256" key="1">
    <source>
        <dbReference type="SAM" id="SignalP"/>
    </source>
</evidence>
<organism evidence="2 3">
    <name type="scientific">Clostridium scatologenes</name>
    <dbReference type="NCBI Taxonomy" id="1548"/>
    <lineage>
        <taxon>Bacteria</taxon>
        <taxon>Bacillati</taxon>
        <taxon>Bacillota</taxon>
        <taxon>Clostridia</taxon>
        <taxon>Eubacteriales</taxon>
        <taxon>Clostridiaceae</taxon>
        <taxon>Clostridium</taxon>
    </lineage>
</organism>
<keyword evidence="1" id="KW-0732">Signal</keyword>
<feature type="chain" id="PRO_5002410978" description="Secreted protein" evidence="1">
    <location>
        <begin position="35"/>
        <end position="160"/>
    </location>
</feature>
<keyword evidence="3" id="KW-1185">Reference proteome</keyword>
<evidence type="ECO:0008006" key="4">
    <source>
        <dbReference type="Google" id="ProtNLM"/>
    </source>
</evidence>
<accession>A0A0E3K127</accession>
<dbReference type="HOGENOM" id="CLU_1649197_0_0_9"/>
<evidence type="ECO:0000313" key="2">
    <source>
        <dbReference type="EMBL" id="AKA69558.1"/>
    </source>
</evidence>
<name>A0A0E3K127_CLOSL</name>
<protein>
    <recommendedName>
        <fullName evidence="4">Secreted protein</fullName>
    </recommendedName>
</protein>
<feature type="signal peptide" evidence="1">
    <location>
        <begin position="1"/>
        <end position="34"/>
    </location>
</feature>
<reference evidence="2 3" key="1">
    <citation type="journal article" date="2015" name="J. Biotechnol.">
        <title>Complete genome sequence of a malodorant-producing acetogen, Clostridium scatologenes ATCC 25775(T).</title>
        <authorList>
            <person name="Zhu Z."/>
            <person name="Guo T."/>
            <person name="Zheng H."/>
            <person name="Song T."/>
            <person name="Ouyang P."/>
            <person name="Xie J."/>
        </authorList>
    </citation>
    <scope>NUCLEOTIDE SEQUENCE [LARGE SCALE GENOMIC DNA]</scope>
    <source>
        <strain evidence="2 3">ATCC 25775</strain>
    </source>
</reference>
<dbReference type="EMBL" id="CP009933">
    <property type="protein sequence ID" value="AKA69558.1"/>
    <property type="molecule type" value="Genomic_DNA"/>
</dbReference>
<dbReference type="AlphaFoldDB" id="A0A0E3K127"/>